<keyword evidence="3" id="KW-1185">Reference proteome</keyword>
<name>A0ABW2LR35_9PSEU</name>
<organism evidence="2 3">
    <name type="scientific">Saccharopolyspora griseoalba</name>
    <dbReference type="NCBI Taxonomy" id="1431848"/>
    <lineage>
        <taxon>Bacteria</taxon>
        <taxon>Bacillati</taxon>
        <taxon>Actinomycetota</taxon>
        <taxon>Actinomycetes</taxon>
        <taxon>Pseudonocardiales</taxon>
        <taxon>Pseudonocardiaceae</taxon>
        <taxon>Saccharopolyspora</taxon>
    </lineage>
</organism>
<sequence>MRDEHRHEQLVEELRLLLEAAVGRAEQYLGGCAEAEDGRACCRCPFCAAMALLRGQRTDVTEQLLGVVRSLRQALAEHQGGGAPSAEEEDDVPEAPKVQHIQVQRVDGPVLTEQDAPC</sequence>
<evidence type="ECO:0000313" key="3">
    <source>
        <dbReference type="Proteomes" id="UP001596504"/>
    </source>
</evidence>
<dbReference type="Proteomes" id="UP001596504">
    <property type="component" value="Unassembled WGS sequence"/>
</dbReference>
<dbReference type="EMBL" id="JBHTCJ010000013">
    <property type="protein sequence ID" value="MFC7344095.1"/>
    <property type="molecule type" value="Genomic_DNA"/>
</dbReference>
<proteinExistence type="predicted"/>
<dbReference type="RefSeq" id="WP_380671637.1">
    <property type="nucleotide sequence ID" value="NZ_JBHTCJ010000013.1"/>
</dbReference>
<accession>A0ABW2LR35</accession>
<comment type="caution">
    <text evidence="2">The sequence shown here is derived from an EMBL/GenBank/DDBJ whole genome shotgun (WGS) entry which is preliminary data.</text>
</comment>
<gene>
    <name evidence="2" type="ORF">ACFQRI_22030</name>
</gene>
<feature type="region of interest" description="Disordered" evidence="1">
    <location>
        <begin position="76"/>
        <end position="118"/>
    </location>
</feature>
<reference evidence="3" key="1">
    <citation type="journal article" date="2019" name="Int. J. Syst. Evol. Microbiol.">
        <title>The Global Catalogue of Microorganisms (GCM) 10K type strain sequencing project: providing services to taxonomists for standard genome sequencing and annotation.</title>
        <authorList>
            <consortium name="The Broad Institute Genomics Platform"/>
            <consortium name="The Broad Institute Genome Sequencing Center for Infectious Disease"/>
            <person name="Wu L."/>
            <person name="Ma J."/>
        </authorList>
    </citation>
    <scope>NUCLEOTIDE SEQUENCE [LARGE SCALE GENOMIC DNA]</scope>
    <source>
        <strain evidence="3">WLHS5</strain>
    </source>
</reference>
<protein>
    <submittedName>
        <fullName evidence="2">Uncharacterized protein</fullName>
    </submittedName>
</protein>
<evidence type="ECO:0000256" key="1">
    <source>
        <dbReference type="SAM" id="MobiDB-lite"/>
    </source>
</evidence>
<evidence type="ECO:0000313" key="2">
    <source>
        <dbReference type="EMBL" id="MFC7344095.1"/>
    </source>
</evidence>